<sequence length="48" mass="5541">MAFLRLLLCGCDLALLDEPFVGLDRDLRDILVAMLVEKSSGRAWRVYW</sequence>
<reference evidence="1" key="1">
    <citation type="submission" date="2018-06" db="EMBL/GenBank/DDBJ databases">
        <authorList>
            <consortium name="Pathogen Informatics"/>
            <person name="Doyle S."/>
        </authorList>
    </citation>
    <scope>NUCLEOTIDE SEQUENCE [LARGE SCALE GENOMIC DNA]</scope>
    <source>
        <strain evidence="1">NCTC11421</strain>
    </source>
</reference>
<dbReference type="GO" id="GO:0005524">
    <property type="term" value="F:ATP binding"/>
    <property type="evidence" value="ECO:0007669"/>
    <property type="project" value="UniProtKB-KW"/>
</dbReference>
<keyword evidence="1" id="KW-0067">ATP-binding</keyword>
<organism evidence="1">
    <name type="scientific">Neisseria gonorrhoeae</name>
    <dbReference type="NCBI Taxonomy" id="485"/>
    <lineage>
        <taxon>Bacteria</taxon>
        <taxon>Pseudomonadati</taxon>
        <taxon>Pseudomonadota</taxon>
        <taxon>Betaproteobacteria</taxon>
        <taxon>Neisseriales</taxon>
        <taxon>Neisseriaceae</taxon>
        <taxon>Neisseria</taxon>
    </lineage>
</organism>
<keyword evidence="1" id="KW-0547">Nucleotide-binding</keyword>
<dbReference type="EMBL" id="UGRI01000001">
    <property type="protein sequence ID" value="SUA20270.1"/>
    <property type="molecule type" value="Genomic_DNA"/>
</dbReference>
<name>A0A378VVZ4_NEIGO</name>
<dbReference type="AlphaFoldDB" id="A0A378VVZ4"/>
<dbReference type="Gene3D" id="3.40.50.300">
    <property type="entry name" value="P-loop containing nucleotide triphosphate hydrolases"/>
    <property type="match status" value="1"/>
</dbReference>
<gene>
    <name evidence="1" type="ORF">NCTC11421_00351</name>
</gene>
<dbReference type="InterPro" id="IPR027417">
    <property type="entry name" value="P-loop_NTPase"/>
</dbReference>
<accession>A0A378VVZ4</accession>
<proteinExistence type="predicted"/>
<dbReference type="SUPFAM" id="SSF52540">
    <property type="entry name" value="P-loop containing nucleoside triphosphate hydrolases"/>
    <property type="match status" value="1"/>
</dbReference>
<protein>
    <submittedName>
        <fullName evidence="1">ABC transporter ATP-binding protein</fullName>
    </submittedName>
</protein>
<evidence type="ECO:0000313" key="1">
    <source>
        <dbReference type="EMBL" id="SUA20270.1"/>
    </source>
</evidence>